<evidence type="ECO:0000256" key="5">
    <source>
        <dbReference type="ARBA" id="ARBA00022847"/>
    </source>
</evidence>
<evidence type="ECO:0000256" key="10">
    <source>
        <dbReference type="ARBA" id="ARBA00023136"/>
    </source>
</evidence>
<feature type="transmembrane region" description="Helical" evidence="16">
    <location>
        <begin position="118"/>
        <end position="136"/>
    </location>
</feature>
<keyword evidence="11" id="KW-0325">Glycoprotein</keyword>
<feature type="binding site" evidence="14">
    <location>
        <position position="471"/>
    </location>
    <ligand>
        <name>Na(+)</name>
        <dbReference type="ChEBI" id="CHEBI:29101"/>
        <label>1</label>
    </ligand>
</feature>
<proteinExistence type="inferred from homology"/>
<dbReference type="InterPro" id="IPR037272">
    <property type="entry name" value="SNS_sf"/>
</dbReference>
<keyword evidence="9" id="KW-0406">Ion transport</keyword>
<feature type="transmembrane region" description="Helical" evidence="16">
    <location>
        <begin position="393"/>
        <end position="415"/>
    </location>
</feature>
<evidence type="ECO:0000256" key="4">
    <source>
        <dbReference type="ARBA" id="ARBA00022692"/>
    </source>
</evidence>
<evidence type="ECO:0000256" key="6">
    <source>
        <dbReference type="ARBA" id="ARBA00022970"/>
    </source>
</evidence>
<dbReference type="OrthoDB" id="6581954at2759"/>
<feature type="transmembrane region" description="Helical" evidence="16">
    <location>
        <begin position="358"/>
        <end position="381"/>
    </location>
</feature>
<evidence type="ECO:0000313" key="18">
    <source>
        <dbReference type="Proteomes" id="UP000479190"/>
    </source>
</evidence>
<keyword evidence="5 15" id="KW-0769">Symport</keyword>
<reference evidence="17 18" key="1">
    <citation type="submission" date="2020-02" db="EMBL/GenBank/DDBJ databases">
        <authorList>
            <person name="Ferguson B K."/>
        </authorList>
    </citation>
    <scope>NUCLEOTIDE SEQUENCE [LARGE SCALE GENOMIC DNA]</scope>
</reference>
<dbReference type="EMBL" id="CADCXV010000806">
    <property type="protein sequence ID" value="CAB0036075.1"/>
    <property type="molecule type" value="Genomic_DNA"/>
</dbReference>
<evidence type="ECO:0000256" key="7">
    <source>
        <dbReference type="ARBA" id="ARBA00022989"/>
    </source>
</evidence>
<feature type="binding site" evidence="14">
    <location>
        <position position="131"/>
    </location>
    <ligand>
        <name>Na(+)</name>
        <dbReference type="ChEBI" id="CHEBI:29101"/>
        <label>1</label>
    </ligand>
</feature>
<evidence type="ECO:0000256" key="3">
    <source>
        <dbReference type="ARBA" id="ARBA00022448"/>
    </source>
</evidence>
<sequence length="716" mass="80447">MYAESEIDRLALFFLQSYLDRNILGVLIFQKGQQNPAFVSDDGIELGRVGNGHVQSAYTNGIDQNVKTTPIASVYISYISLINFREKSNFQFINRQQEEKPTTTTTNERQTWGSSIEFLMSCIAMSVGLGNIWRFPFTAYENGGGAFLVPYVIVLFLIGKPIYYLEMIVGQFTNRSSVKLWSVAPGLRGVGWAQMFSMVAVGTYYCSLMSLTIYYLVSSFQAQLPWAACDEAWPDCVDSKKSEDGEPIAAHRNVTGLKSSAELYFKRTVLMEVDSIADGLGPPNWRLVLCLLFAWLCILGVLAKGVHTSGKAAYFLALFPYVVMLALLVRAVTLEGAWDGILFFIKPDWAKLFEADVWYAAVTQCFFSLSVCFGGLITYASYNDFRHNIYRDVMIVTTLDTLTSLLAGFTIFGILGNLAHEMGTTEVGNIVQGGSGLAFISYPDAIAKFSILPQFFSVIFFLMLYVLGIGSGIAITGGIISIINDEFPHWKHWYIVLATTSIGFGVGTVYCTQGGQFILGLVDYYAASFVVFILASLEVTGIFWLYGLESFLDDTEFMLKQRPSVYWRLCWAVVTPFMLITIFIYTVANLTPLTYENKEYPPSAYAAGWTLLAFGVLQIPFWFAYALVSKRQYGLTQVSCNFSITDGQFRFLKTCISPQMFAKVLRPSSDWGPLRQADRQDWMDFKEKKDLIRAKRTSSRFKQFVYVLFACEDKLD</sequence>
<dbReference type="GO" id="GO:0005886">
    <property type="term" value="C:plasma membrane"/>
    <property type="evidence" value="ECO:0007669"/>
    <property type="project" value="TreeGrafter"/>
</dbReference>
<evidence type="ECO:0000313" key="17">
    <source>
        <dbReference type="EMBL" id="CAB0036075.1"/>
    </source>
</evidence>
<dbReference type="SUPFAM" id="SSF161070">
    <property type="entry name" value="SNF-like"/>
    <property type="match status" value="1"/>
</dbReference>
<dbReference type="GO" id="GO:0089718">
    <property type="term" value="P:amino acid import across plasma membrane"/>
    <property type="evidence" value="ECO:0007669"/>
    <property type="project" value="TreeGrafter"/>
</dbReference>
<feature type="transmembrane region" description="Helical" evidence="16">
    <location>
        <begin position="458"/>
        <end position="483"/>
    </location>
</feature>
<keyword evidence="12" id="KW-0739">Sodium transport</keyword>
<dbReference type="Pfam" id="PF00209">
    <property type="entry name" value="SNF"/>
    <property type="match status" value="1"/>
</dbReference>
<feature type="transmembrane region" description="Helical" evidence="16">
    <location>
        <begin position="148"/>
        <end position="169"/>
    </location>
</feature>
<evidence type="ECO:0000256" key="15">
    <source>
        <dbReference type="RuleBase" id="RU003732"/>
    </source>
</evidence>
<feature type="transmembrane region" description="Helical" evidence="16">
    <location>
        <begin position="495"/>
        <end position="518"/>
    </location>
</feature>
<feature type="transmembrane region" description="Helical" evidence="16">
    <location>
        <begin position="190"/>
        <end position="217"/>
    </location>
</feature>
<protein>
    <recommendedName>
        <fullName evidence="15">Transporter</fullName>
    </recommendedName>
</protein>
<keyword evidence="7 16" id="KW-1133">Transmembrane helix</keyword>
<evidence type="ECO:0000256" key="11">
    <source>
        <dbReference type="ARBA" id="ARBA00023180"/>
    </source>
</evidence>
<dbReference type="AlphaFoldDB" id="A0A6H5IK12"/>
<keyword evidence="18" id="KW-1185">Reference proteome</keyword>
<dbReference type="CDD" id="cd10324">
    <property type="entry name" value="SLC6sbd"/>
    <property type="match status" value="1"/>
</dbReference>
<dbReference type="PRINTS" id="PR00176">
    <property type="entry name" value="NANEUSMPORT"/>
</dbReference>
<gene>
    <name evidence="17" type="ORF">TBRA_LOCUS7957</name>
</gene>
<evidence type="ECO:0000256" key="8">
    <source>
        <dbReference type="ARBA" id="ARBA00023053"/>
    </source>
</evidence>
<dbReference type="PROSITE" id="PS50267">
    <property type="entry name" value="NA_NEUROTRAN_SYMP_3"/>
    <property type="match status" value="1"/>
</dbReference>
<evidence type="ECO:0000256" key="9">
    <source>
        <dbReference type="ARBA" id="ARBA00023065"/>
    </source>
</evidence>
<dbReference type="GO" id="GO:0005283">
    <property type="term" value="F:amino acid:sodium symporter activity"/>
    <property type="evidence" value="ECO:0007669"/>
    <property type="project" value="TreeGrafter"/>
</dbReference>
<accession>A0A6H5IK12</accession>
<feature type="transmembrane region" description="Helical" evidence="16">
    <location>
        <begin position="569"/>
        <end position="588"/>
    </location>
</feature>
<keyword evidence="3 15" id="KW-0813">Transport</keyword>
<evidence type="ECO:0000256" key="13">
    <source>
        <dbReference type="ARBA" id="ARBA00037785"/>
    </source>
</evidence>
<comment type="similarity">
    <text evidence="2 15">Belongs to the sodium:neurotransmitter symporter (SNF) (TC 2.A.22) family.</text>
</comment>
<dbReference type="PANTHER" id="PTHR11616:SF321">
    <property type="entry name" value="SODIUM-DEPENDENT NUTRIENT AMINO ACID TRANSPORTER 1-RELATED"/>
    <property type="match status" value="1"/>
</dbReference>
<keyword evidence="10 16" id="KW-0472">Membrane</keyword>
<evidence type="ECO:0000256" key="12">
    <source>
        <dbReference type="ARBA" id="ARBA00023201"/>
    </source>
</evidence>
<comment type="function">
    <text evidence="13">Unusual broad substrate spectrum amino acid:sodium cotransporter that promotes absorption of the D isomers of essential amino acids. Neutral amino acids are the preferred substrates, especially methionine and phenylalanine.</text>
</comment>
<name>A0A6H5IK12_9HYME</name>
<comment type="subcellular location">
    <subcellularLocation>
        <location evidence="1">Membrane</location>
        <topology evidence="1">Multi-pass membrane protein</topology>
    </subcellularLocation>
</comment>
<feature type="binding site" evidence="14">
    <location>
        <position position="127"/>
    </location>
    <ligand>
        <name>Na(+)</name>
        <dbReference type="ChEBI" id="CHEBI:29101"/>
        <label>1</label>
    </ligand>
</feature>
<evidence type="ECO:0000256" key="2">
    <source>
        <dbReference type="ARBA" id="ARBA00006459"/>
    </source>
</evidence>
<dbReference type="GO" id="GO:0046872">
    <property type="term" value="F:metal ion binding"/>
    <property type="evidence" value="ECO:0007669"/>
    <property type="project" value="UniProtKB-KW"/>
</dbReference>
<dbReference type="PANTHER" id="PTHR11616">
    <property type="entry name" value="SODIUM/CHLORIDE DEPENDENT TRANSPORTER"/>
    <property type="match status" value="1"/>
</dbReference>
<feature type="transmembrane region" description="Helical" evidence="16">
    <location>
        <begin position="315"/>
        <end position="338"/>
    </location>
</feature>
<keyword evidence="14" id="KW-0479">Metal-binding</keyword>
<evidence type="ECO:0000256" key="16">
    <source>
        <dbReference type="SAM" id="Phobius"/>
    </source>
</evidence>
<evidence type="ECO:0000256" key="14">
    <source>
        <dbReference type="PIRSR" id="PIRSR600175-1"/>
    </source>
</evidence>
<dbReference type="GO" id="GO:0015179">
    <property type="term" value="F:L-amino acid transmembrane transporter activity"/>
    <property type="evidence" value="ECO:0007669"/>
    <property type="project" value="TreeGrafter"/>
</dbReference>
<keyword evidence="8 14" id="KW-0915">Sodium</keyword>
<keyword evidence="6" id="KW-0029">Amino-acid transport</keyword>
<feature type="transmembrane region" description="Helical" evidence="16">
    <location>
        <begin position="608"/>
        <end position="628"/>
    </location>
</feature>
<feature type="transmembrane region" description="Helical" evidence="16">
    <location>
        <begin position="285"/>
        <end position="303"/>
    </location>
</feature>
<evidence type="ECO:0000256" key="1">
    <source>
        <dbReference type="ARBA" id="ARBA00004141"/>
    </source>
</evidence>
<dbReference type="Proteomes" id="UP000479190">
    <property type="component" value="Unassembled WGS sequence"/>
</dbReference>
<keyword evidence="4 15" id="KW-0812">Transmembrane</keyword>
<feature type="transmembrane region" description="Helical" evidence="16">
    <location>
        <begin position="524"/>
        <end position="548"/>
    </location>
</feature>
<dbReference type="InterPro" id="IPR000175">
    <property type="entry name" value="Na/ntran_symport"/>
</dbReference>
<feature type="binding site" evidence="14">
    <location>
        <position position="368"/>
    </location>
    <ligand>
        <name>Na(+)</name>
        <dbReference type="ChEBI" id="CHEBI:29101"/>
        <label>1</label>
    </ligand>
</feature>
<dbReference type="PROSITE" id="PS00610">
    <property type="entry name" value="NA_NEUROTRAN_SYMP_1"/>
    <property type="match status" value="1"/>
</dbReference>
<feature type="binding site" evidence="14">
    <location>
        <position position="467"/>
    </location>
    <ligand>
        <name>Na(+)</name>
        <dbReference type="ChEBI" id="CHEBI:29101"/>
        <label>1</label>
    </ligand>
</feature>
<organism evidence="17 18">
    <name type="scientific">Trichogramma brassicae</name>
    <dbReference type="NCBI Taxonomy" id="86971"/>
    <lineage>
        <taxon>Eukaryota</taxon>
        <taxon>Metazoa</taxon>
        <taxon>Ecdysozoa</taxon>
        <taxon>Arthropoda</taxon>
        <taxon>Hexapoda</taxon>
        <taxon>Insecta</taxon>
        <taxon>Pterygota</taxon>
        <taxon>Neoptera</taxon>
        <taxon>Endopterygota</taxon>
        <taxon>Hymenoptera</taxon>
        <taxon>Apocrita</taxon>
        <taxon>Proctotrupomorpha</taxon>
        <taxon>Chalcidoidea</taxon>
        <taxon>Trichogrammatidae</taxon>
        <taxon>Trichogramma</taxon>
    </lineage>
</organism>